<sequence length="111" mass="12487">FEVNDEDGDSAHNAGPFTFEIRSGNKKSLFRITDDGELRTAARFQRSEKGDDSYNLQIRVYDNGHPPLFSEAWIEIRIVNGSQYSPVIKPLTITALVPFNDDSGYFLGTVE</sequence>
<dbReference type="GO" id="GO:0016020">
    <property type="term" value="C:membrane"/>
    <property type="evidence" value="ECO:0007669"/>
    <property type="project" value="InterPro"/>
</dbReference>
<protein>
    <recommendedName>
        <fullName evidence="2">Cadherin domain-containing protein</fullName>
    </recommendedName>
</protein>
<keyword evidence="1" id="KW-0106">Calcium</keyword>
<dbReference type="PROSITE" id="PS50268">
    <property type="entry name" value="CADHERIN_2"/>
    <property type="match status" value="1"/>
</dbReference>
<evidence type="ECO:0000256" key="1">
    <source>
        <dbReference type="PROSITE-ProRule" id="PRU00043"/>
    </source>
</evidence>
<dbReference type="Pfam" id="PF00028">
    <property type="entry name" value="Cadherin"/>
    <property type="match status" value="1"/>
</dbReference>
<feature type="non-terminal residue" evidence="3">
    <location>
        <position position="1"/>
    </location>
</feature>
<dbReference type="SMART" id="SM00112">
    <property type="entry name" value="CA"/>
    <property type="match status" value="1"/>
</dbReference>
<gene>
    <name evidence="3" type="ORF">MNOR_LOCUS27030</name>
</gene>
<feature type="non-terminal residue" evidence="3">
    <location>
        <position position="111"/>
    </location>
</feature>
<feature type="domain" description="Cadherin" evidence="2">
    <location>
        <begin position="7"/>
        <end position="88"/>
    </location>
</feature>
<dbReference type="Proteomes" id="UP001497623">
    <property type="component" value="Unassembled WGS sequence"/>
</dbReference>
<proteinExistence type="predicted"/>
<evidence type="ECO:0000313" key="3">
    <source>
        <dbReference type="EMBL" id="CAL4132588.1"/>
    </source>
</evidence>
<reference evidence="3 4" key="1">
    <citation type="submission" date="2024-05" db="EMBL/GenBank/DDBJ databases">
        <authorList>
            <person name="Wallberg A."/>
        </authorList>
    </citation>
    <scope>NUCLEOTIDE SEQUENCE [LARGE SCALE GENOMIC DNA]</scope>
</reference>
<evidence type="ECO:0000313" key="4">
    <source>
        <dbReference type="Proteomes" id="UP001497623"/>
    </source>
</evidence>
<evidence type="ECO:0000259" key="2">
    <source>
        <dbReference type="PROSITE" id="PS50268"/>
    </source>
</evidence>
<accession>A0AAV2RQE6</accession>
<dbReference type="Gene3D" id="2.60.40.60">
    <property type="entry name" value="Cadherins"/>
    <property type="match status" value="1"/>
</dbReference>
<dbReference type="InterPro" id="IPR015919">
    <property type="entry name" value="Cadherin-like_sf"/>
</dbReference>
<dbReference type="EMBL" id="CAXKWB010027845">
    <property type="protein sequence ID" value="CAL4132588.1"/>
    <property type="molecule type" value="Genomic_DNA"/>
</dbReference>
<keyword evidence="4" id="KW-1185">Reference proteome</keyword>
<dbReference type="AlphaFoldDB" id="A0AAV2RQE6"/>
<dbReference type="CDD" id="cd11304">
    <property type="entry name" value="Cadherin_repeat"/>
    <property type="match status" value="1"/>
</dbReference>
<organism evidence="3 4">
    <name type="scientific">Meganyctiphanes norvegica</name>
    <name type="common">Northern krill</name>
    <name type="synonym">Thysanopoda norvegica</name>
    <dbReference type="NCBI Taxonomy" id="48144"/>
    <lineage>
        <taxon>Eukaryota</taxon>
        <taxon>Metazoa</taxon>
        <taxon>Ecdysozoa</taxon>
        <taxon>Arthropoda</taxon>
        <taxon>Crustacea</taxon>
        <taxon>Multicrustacea</taxon>
        <taxon>Malacostraca</taxon>
        <taxon>Eumalacostraca</taxon>
        <taxon>Eucarida</taxon>
        <taxon>Euphausiacea</taxon>
        <taxon>Euphausiidae</taxon>
        <taxon>Meganyctiphanes</taxon>
    </lineage>
</organism>
<dbReference type="InterPro" id="IPR002126">
    <property type="entry name" value="Cadherin-like_dom"/>
</dbReference>
<dbReference type="GO" id="GO:0005509">
    <property type="term" value="F:calcium ion binding"/>
    <property type="evidence" value="ECO:0007669"/>
    <property type="project" value="UniProtKB-UniRule"/>
</dbReference>
<dbReference type="GO" id="GO:0007156">
    <property type="term" value="P:homophilic cell adhesion via plasma membrane adhesion molecules"/>
    <property type="evidence" value="ECO:0007669"/>
    <property type="project" value="InterPro"/>
</dbReference>
<name>A0AAV2RQE6_MEGNR</name>
<dbReference type="SUPFAM" id="SSF49313">
    <property type="entry name" value="Cadherin-like"/>
    <property type="match status" value="1"/>
</dbReference>
<comment type="caution">
    <text evidence="3">The sequence shown here is derived from an EMBL/GenBank/DDBJ whole genome shotgun (WGS) entry which is preliminary data.</text>
</comment>